<evidence type="ECO:0000256" key="3">
    <source>
        <dbReference type="ARBA" id="ARBA00001907"/>
    </source>
</evidence>
<evidence type="ECO:0000256" key="1">
    <source>
        <dbReference type="ARBA" id="ARBA00000026"/>
    </source>
</evidence>
<dbReference type="Gene3D" id="3.30.559.30">
    <property type="entry name" value="Nonribosomal peptide synthetase, condensation domain"/>
    <property type="match status" value="1"/>
</dbReference>
<comment type="catalytic activity">
    <reaction evidence="3">
        <text>2 a mycocerosyl-[mycocerosic acid synthase] + a phthiodiolone = a dimycocerosyl phthiodiolone + 2 holo-[mycocerosic acid synthase].</text>
        <dbReference type="EC" id="2.3.1.282"/>
    </reaction>
</comment>
<evidence type="ECO:0000256" key="8">
    <source>
        <dbReference type="ARBA" id="ARBA00022679"/>
    </source>
</evidence>
<name>A0ABR4ZMR5_9NOCA</name>
<organism evidence="14 15">
    <name type="scientific">Nocardia vulneris</name>
    <dbReference type="NCBI Taxonomy" id="1141657"/>
    <lineage>
        <taxon>Bacteria</taxon>
        <taxon>Bacillati</taxon>
        <taxon>Actinomycetota</taxon>
        <taxon>Actinomycetes</taxon>
        <taxon>Mycobacteriales</taxon>
        <taxon>Nocardiaceae</taxon>
        <taxon>Nocardia</taxon>
    </lineage>
</organism>
<dbReference type="SUPFAM" id="SSF52777">
    <property type="entry name" value="CoA-dependent acyltransferases"/>
    <property type="match status" value="2"/>
</dbReference>
<evidence type="ECO:0000256" key="7">
    <source>
        <dbReference type="ARBA" id="ARBA00022516"/>
    </source>
</evidence>
<evidence type="ECO:0000313" key="15">
    <source>
        <dbReference type="Proteomes" id="UP000031364"/>
    </source>
</evidence>
<feature type="domain" description="Phthiocerol/phthiodiolone dimycocerosyl transferase C-terminal" evidence="13">
    <location>
        <begin position="184"/>
        <end position="369"/>
    </location>
</feature>
<keyword evidence="8" id="KW-0808">Transferase</keyword>
<keyword evidence="15" id="KW-1185">Reference proteome</keyword>
<evidence type="ECO:0000256" key="11">
    <source>
        <dbReference type="ARBA" id="ARBA00032317"/>
    </source>
</evidence>
<dbReference type="InterPro" id="IPR023213">
    <property type="entry name" value="CAT-like_dom_sf"/>
</dbReference>
<dbReference type="Pfam" id="PF16911">
    <property type="entry name" value="PapA_C"/>
    <property type="match status" value="1"/>
</dbReference>
<evidence type="ECO:0000256" key="12">
    <source>
        <dbReference type="ARBA" id="ARBA00033407"/>
    </source>
</evidence>
<accession>A0ABR4ZMR5</accession>
<evidence type="ECO:0000313" key="14">
    <source>
        <dbReference type="EMBL" id="KIA66696.1"/>
    </source>
</evidence>
<comment type="similarity">
    <text evidence="4">Belongs to the acyltransferase PapA5 family.</text>
</comment>
<dbReference type="InterPro" id="IPR031641">
    <property type="entry name" value="PapA_C"/>
</dbReference>
<dbReference type="EMBL" id="JNFP01000001">
    <property type="protein sequence ID" value="KIA66696.1"/>
    <property type="molecule type" value="Genomic_DNA"/>
</dbReference>
<comment type="catalytic activity">
    <reaction evidence="1">
        <text>2 a mycocerosyl-[mycocerosic acid synthase] + a phthiocerol = a dimycocerosyl phthiocerol + 2 holo-[mycocerosic acid synthase].</text>
        <dbReference type="EC" id="2.3.1.282"/>
    </reaction>
</comment>
<gene>
    <name evidence="14" type="ORF">FG87_00835</name>
</gene>
<evidence type="ECO:0000256" key="6">
    <source>
        <dbReference type="ARBA" id="ARBA00013449"/>
    </source>
</evidence>
<sequence length="394" mass="42099">MAPTEAVHVGTGLFVGYSVRVRGALDLEALAAAFDAVRHTFPVGRARLAVDGAAVALVDAPPAPAAMKVFDGAVDTVLHDPGVDQHRVLCELHVVRAGERANVTLLLHHSVADGHHALAVLAELWSLYTDFAQGAVVAPPEPHGYPIAVETMLAERGFELADPLPVAGDVSAADGGWWLLTGLRCGLDEAGTRALADYGHRHSVTINGLVSAAIVLALAEVFEVSNAEVLYLFPVDLRSRVMPSVGFTEVTNALGPVFYRPDDGAVELVDIARSINARLAADLAERTVHRRAGEFAGFGFVRELQQAQASALGTNWGRVPALRHPADVELTDFWPMFQYNPVVDVQPAESGLPLNFVITSFGGRLNVDLMLPTEPDDRARAIVAAVYRRLSGVR</sequence>
<comment type="catalytic activity">
    <reaction evidence="2">
        <text>2 a mycocerosyl-[mycocerosic acid synthase] + a phenolphthiocerol = a dimycocerosyl phenolphthiocerol + 2 holo-[mycocerosic acid synthase].</text>
        <dbReference type="EC" id="2.3.1.282"/>
    </reaction>
</comment>
<evidence type="ECO:0000256" key="5">
    <source>
        <dbReference type="ARBA" id="ARBA00012866"/>
    </source>
</evidence>
<dbReference type="EC" id="2.3.1.282" evidence="5"/>
<dbReference type="Gene3D" id="3.30.559.10">
    <property type="entry name" value="Chloramphenicol acetyltransferase-like domain"/>
    <property type="match status" value="1"/>
</dbReference>
<evidence type="ECO:0000256" key="10">
    <source>
        <dbReference type="ARBA" id="ARBA00030465"/>
    </source>
</evidence>
<dbReference type="Proteomes" id="UP000031364">
    <property type="component" value="Unassembled WGS sequence"/>
</dbReference>
<keyword evidence="7" id="KW-0443">Lipid metabolism</keyword>
<evidence type="ECO:0000256" key="9">
    <source>
        <dbReference type="ARBA" id="ARBA00023315"/>
    </source>
</evidence>
<evidence type="ECO:0000256" key="4">
    <source>
        <dbReference type="ARBA" id="ARBA00006558"/>
    </source>
</evidence>
<keyword evidence="9" id="KW-0012">Acyltransferase</keyword>
<comment type="caution">
    <text evidence="14">The sequence shown here is derived from an EMBL/GenBank/DDBJ whole genome shotgun (WGS) entry which is preliminary data.</text>
</comment>
<keyword evidence="7" id="KW-0444">Lipid biosynthesis</keyword>
<evidence type="ECO:0000256" key="2">
    <source>
        <dbReference type="ARBA" id="ARBA00000625"/>
    </source>
</evidence>
<reference evidence="14 15" key="1">
    <citation type="journal article" date="2014" name="Int. J. Syst. Evol. Microbiol.">
        <title>Nocardia vulneris sp. nov., isolated from wounds of human patients in North America.</title>
        <authorList>
            <person name="Lasker B.A."/>
            <person name="Bell M."/>
            <person name="Klenk H.P."/>
            <person name="Sproer C."/>
            <person name="Schumann C."/>
            <person name="Schumann P."/>
            <person name="Brown J.M."/>
        </authorList>
    </citation>
    <scope>NUCLEOTIDE SEQUENCE [LARGE SCALE GENOMIC DNA]</scope>
    <source>
        <strain evidence="14 15">W9851</strain>
    </source>
</reference>
<proteinExistence type="inferred from homology"/>
<protein>
    <recommendedName>
        <fullName evidence="6">Phthiocerol/phthiodiolone dimycocerosyl transferase</fullName>
        <ecNumber evidence="5">2.3.1.282</ecNumber>
    </recommendedName>
    <alternativeName>
        <fullName evidence="12">Acyltransferase PapA5</fullName>
    </alternativeName>
    <alternativeName>
        <fullName evidence="10">Phthiocerol/phthiodiolone O-acyltransferase</fullName>
    </alternativeName>
    <alternativeName>
        <fullName evidence="11">Polyketide synthase-associated protein A5</fullName>
    </alternativeName>
</protein>
<evidence type="ECO:0000259" key="13">
    <source>
        <dbReference type="Pfam" id="PF16911"/>
    </source>
</evidence>